<dbReference type="NCBIfam" id="NF038310">
    <property type="entry name" value="lysogeny_AimR"/>
    <property type="match status" value="1"/>
</dbReference>
<accession>A0A4Z0GWW8</accession>
<organism evidence="1 2">
    <name type="scientific">Halobacillus salinus</name>
    <dbReference type="NCBI Taxonomy" id="192814"/>
    <lineage>
        <taxon>Bacteria</taxon>
        <taxon>Bacillati</taxon>
        <taxon>Bacillota</taxon>
        <taxon>Bacilli</taxon>
        <taxon>Bacillales</taxon>
        <taxon>Bacillaceae</taxon>
        <taxon>Halobacillus</taxon>
    </lineage>
</organism>
<proteinExistence type="predicted"/>
<evidence type="ECO:0000313" key="2">
    <source>
        <dbReference type="Proteomes" id="UP000297982"/>
    </source>
</evidence>
<evidence type="ECO:0000313" key="1">
    <source>
        <dbReference type="EMBL" id="TGB01873.1"/>
    </source>
</evidence>
<dbReference type="OrthoDB" id="2692106at2"/>
<sequence>MSNDQVLKPRAIKSLQMNYQSKVYLYYLAMLREFPKDLALERTSHFCTEMSFEIVEDQVACLEFLYMNNYLAEMKQVIQDSVLDGEVKLIYEIVLNRMDEQLSEHPLLWLKSLHFSHPSLHCLHQFIMVYRYFDIKRYGGLDPYIENCDQALQQVNEPLALYFFEQRYHELLFNHYWKTDNTLLARRYAYKLINKELSQRKMIMIQHHLALTYAFENYHLALDHSYKALDNAEKSGLTHHIVSIKHRTIPFISALHKRTENVSTPDLVETAHLAIANDEYEEAARMLGSLRNRTPFQDCYYGVAIRDKQLVEQARSRFLKENGDHFFAKLPSLYANRI</sequence>
<keyword evidence="2" id="KW-1185">Reference proteome</keyword>
<gene>
    <name evidence="1" type="ORF">E4663_14650</name>
</gene>
<dbReference type="RefSeq" id="WP_079477131.1">
    <property type="nucleotide sequence ID" value="NZ_FVYZ01000002.1"/>
</dbReference>
<comment type="caution">
    <text evidence="1">The sequence shown here is derived from an EMBL/GenBank/DDBJ whole genome shotgun (WGS) entry which is preliminary data.</text>
</comment>
<dbReference type="Pfam" id="PF22871">
    <property type="entry name" value="AimR"/>
    <property type="match status" value="1"/>
</dbReference>
<dbReference type="EMBL" id="SRJC01000004">
    <property type="protein sequence ID" value="TGB01873.1"/>
    <property type="molecule type" value="Genomic_DNA"/>
</dbReference>
<protein>
    <submittedName>
        <fullName evidence="1">Uncharacterized protein</fullName>
    </submittedName>
</protein>
<dbReference type="InterPro" id="IPR047705">
    <property type="entry name" value="AimR-like"/>
</dbReference>
<dbReference type="AlphaFoldDB" id="A0A4Z0GWW8"/>
<name>A0A4Z0GWW8_9BACI</name>
<reference evidence="1 2" key="1">
    <citation type="journal article" date="2003" name="Int. J. Syst. Evol. Microbiol.">
        <title>Halobacillus salinus sp. nov., isolated from a salt lake on the coast of the East Sea in Korea.</title>
        <authorList>
            <person name="Yoon J.H."/>
            <person name="Kang K.H."/>
            <person name="Park Y.H."/>
        </authorList>
    </citation>
    <scope>NUCLEOTIDE SEQUENCE [LARGE SCALE GENOMIC DNA]</scope>
    <source>
        <strain evidence="1 2">HSL-3</strain>
    </source>
</reference>
<dbReference type="Proteomes" id="UP000297982">
    <property type="component" value="Unassembled WGS sequence"/>
</dbReference>
<dbReference type="STRING" id="192814.GCA_900166575_03697"/>